<dbReference type="EMBL" id="MU251274">
    <property type="protein sequence ID" value="KAG9250710.1"/>
    <property type="molecule type" value="Genomic_DNA"/>
</dbReference>
<dbReference type="GO" id="GO:0016020">
    <property type="term" value="C:membrane"/>
    <property type="evidence" value="ECO:0007669"/>
    <property type="project" value="UniProtKB-SubCell"/>
</dbReference>
<keyword evidence="3" id="KW-0479">Metal-binding</keyword>
<evidence type="ECO:0000256" key="8">
    <source>
        <dbReference type="PROSITE-ProRule" id="PRU00175"/>
    </source>
</evidence>
<keyword evidence="5" id="KW-0862">Zinc</keyword>
<feature type="transmembrane region" description="Helical" evidence="9">
    <location>
        <begin position="6"/>
        <end position="25"/>
    </location>
</feature>
<evidence type="ECO:0000256" key="2">
    <source>
        <dbReference type="ARBA" id="ARBA00022692"/>
    </source>
</evidence>
<dbReference type="InterPro" id="IPR001841">
    <property type="entry name" value="Znf_RING"/>
</dbReference>
<evidence type="ECO:0000313" key="12">
    <source>
        <dbReference type="Proteomes" id="UP000887229"/>
    </source>
</evidence>
<evidence type="ECO:0000256" key="7">
    <source>
        <dbReference type="ARBA" id="ARBA00023136"/>
    </source>
</evidence>
<dbReference type="PANTHER" id="PTHR46539:SF1">
    <property type="entry name" value="E3 UBIQUITIN-PROTEIN LIGASE ATL42"/>
    <property type="match status" value="1"/>
</dbReference>
<dbReference type="PANTHER" id="PTHR46539">
    <property type="entry name" value="E3 UBIQUITIN-PROTEIN LIGASE ATL42"/>
    <property type="match status" value="1"/>
</dbReference>
<dbReference type="AlphaFoldDB" id="A0A9P8CL74"/>
<evidence type="ECO:0000313" key="11">
    <source>
        <dbReference type="EMBL" id="KAG9250710.1"/>
    </source>
</evidence>
<evidence type="ECO:0000256" key="6">
    <source>
        <dbReference type="ARBA" id="ARBA00022989"/>
    </source>
</evidence>
<dbReference type="InterPro" id="IPR013083">
    <property type="entry name" value="Znf_RING/FYVE/PHD"/>
</dbReference>
<evidence type="ECO:0000256" key="3">
    <source>
        <dbReference type="ARBA" id="ARBA00022723"/>
    </source>
</evidence>
<organism evidence="11 12">
    <name type="scientific">Emericellopsis atlantica</name>
    <dbReference type="NCBI Taxonomy" id="2614577"/>
    <lineage>
        <taxon>Eukaryota</taxon>
        <taxon>Fungi</taxon>
        <taxon>Dikarya</taxon>
        <taxon>Ascomycota</taxon>
        <taxon>Pezizomycotina</taxon>
        <taxon>Sordariomycetes</taxon>
        <taxon>Hypocreomycetidae</taxon>
        <taxon>Hypocreales</taxon>
        <taxon>Bionectriaceae</taxon>
        <taxon>Emericellopsis</taxon>
    </lineage>
</organism>
<protein>
    <recommendedName>
        <fullName evidence="10">RING-type domain-containing protein</fullName>
    </recommendedName>
</protein>
<keyword evidence="7 9" id="KW-0472">Membrane</keyword>
<dbReference type="GO" id="GO:0008270">
    <property type="term" value="F:zinc ion binding"/>
    <property type="evidence" value="ECO:0007669"/>
    <property type="project" value="UniProtKB-KW"/>
</dbReference>
<name>A0A9P8CL74_9HYPO</name>
<evidence type="ECO:0000256" key="5">
    <source>
        <dbReference type="ARBA" id="ARBA00022833"/>
    </source>
</evidence>
<evidence type="ECO:0000256" key="1">
    <source>
        <dbReference type="ARBA" id="ARBA00004370"/>
    </source>
</evidence>
<comment type="subcellular location">
    <subcellularLocation>
        <location evidence="1">Membrane</location>
    </subcellularLocation>
</comment>
<dbReference type="PROSITE" id="PS50089">
    <property type="entry name" value="ZF_RING_2"/>
    <property type="match status" value="1"/>
</dbReference>
<dbReference type="CDD" id="cd16448">
    <property type="entry name" value="RING-H2"/>
    <property type="match status" value="1"/>
</dbReference>
<dbReference type="OrthoDB" id="8062037at2759"/>
<evidence type="ECO:0000256" key="9">
    <source>
        <dbReference type="SAM" id="Phobius"/>
    </source>
</evidence>
<proteinExistence type="predicted"/>
<evidence type="ECO:0000259" key="10">
    <source>
        <dbReference type="PROSITE" id="PS50089"/>
    </source>
</evidence>
<keyword evidence="12" id="KW-1185">Reference proteome</keyword>
<keyword evidence="6 9" id="KW-1133">Transmembrane helix</keyword>
<dbReference type="SUPFAM" id="SSF57850">
    <property type="entry name" value="RING/U-box"/>
    <property type="match status" value="1"/>
</dbReference>
<dbReference type="RefSeq" id="XP_046114634.1">
    <property type="nucleotide sequence ID" value="XM_046259227.1"/>
</dbReference>
<dbReference type="Gene3D" id="3.30.40.10">
    <property type="entry name" value="Zinc/RING finger domain, C3HC4 (zinc finger)"/>
    <property type="match status" value="1"/>
</dbReference>
<keyword evidence="2 9" id="KW-0812">Transmembrane</keyword>
<comment type="caution">
    <text evidence="11">The sequence shown here is derived from an EMBL/GenBank/DDBJ whole genome shotgun (WGS) entry which is preliminary data.</text>
</comment>
<dbReference type="Pfam" id="PF13639">
    <property type="entry name" value="zf-RING_2"/>
    <property type="match status" value="1"/>
</dbReference>
<feature type="domain" description="RING-type" evidence="10">
    <location>
        <begin position="138"/>
        <end position="180"/>
    </location>
</feature>
<sequence length="212" mass="22785">MEDLSIVLVVIFCLIFIIAPLTGAISSYRRSNRALSAVDPGPKQLGRARRKLSTVTACSTHPVEDTEAAAAQLDLGECPICIGPLVPEPAHIDGGSIRLALDELTTAAASRQSKRVRFCRGRLSFKGALPTTVSPTTCNGDAAEEVVDDVLTLNSCGHAFHARCLASWFLIERFDCPVCRVVYYRRPSFPDRAVAMPGIYIGTRGGRVLGLG</sequence>
<dbReference type="Proteomes" id="UP000887229">
    <property type="component" value="Unassembled WGS sequence"/>
</dbReference>
<evidence type="ECO:0000256" key="4">
    <source>
        <dbReference type="ARBA" id="ARBA00022771"/>
    </source>
</evidence>
<dbReference type="GeneID" id="70290130"/>
<keyword evidence="4 8" id="KW-0863">Zinc-finger</keyword>
<reference evidence="11" key="1">
    <citation type="journal article" date="2021" name="IMA Fungus">
        <title>Genomic characterization of three marine fungi, including Emericellopsis atlantica sp. nov. with signatures of a generalist lifestyle and marine biomass degradation.</title>
        <authorList>
            <person name="Hagestad O.C."/>
            <person name="Hou L."/>
            <person name="Andersen J.H."/>
            <person name="Hansen E.H."/>
            <person name="Altermark B."/>
            <person name="Li C."/>
            <person name="Kuhnert E."/>
            <person name="Cox R.J."/>
            <person name="Crous P.W."/>
            <person name="Spatafora J.W."/>
            <person name="Lail K."/>
            <person name="Amirebrahimi M."/>
            <person name="Lipzen A."/>
            <person name="Pangilinan J."/>
            <person name="Andreopoulos W."/>
            <person name="Hayes R.D."/>
            <person name="Ng V."/>
            <person name="Grigoriev I.V."/>
            <person name="Jackson S.A."/>
            <person name="Sutton T.D.S."/>
            <person name="Dobson A.D.W."/>
            <person name="Rama T."/>
        </authorList>
    </citation>
    <scope>NUCLEOTIDE SEQUENCE</scope>
    <source>
        <strain evidence="11">TS7</strain>
    </source>
</reference>
<accession>A0A9P8CL74</accession>
<gene>
    <name evidence="11" type="ORF">F5Z01DRAFT_343966</name>
</gene>